<reference evidence="2" key="2">
    <citation type="journal article" date="2022" name="Microbiol. Resour. Announc.">
        <title>Metagenome Sequencing to Explore Phylogenomics of Terrestrial Cyanobacteria.</title>
        <authorList>
            <person name="Ward R.D."/>
            <person name="Stajich J.E."/>
            <person name="Johansen J.R."/>
            <person name="Huntemann M."/>
            <person name="Clum A."/>
            <person name="Foster B."/>
            <person name="Foster B."/>
            <person name="Roux S."/>
            <person name="Palaniappan K."/>
            <person name="Varghese N."/>
            <person name="Mukherjee S."/>
            <person name="Reddy T.B.K."/>
            <person name="Daum C."/>
            <person name="Copeland A."/>
            <person name="Chen I.A."/>
            <person name="Ivanova N.N."/>
            <person name="Kyrpides N.C."/>
            <person name="Shapiro N."/>
            <person name="Eloe-Fadrosh E.A."/>
            <person name="Pietrasiak N."/>
        </authorList>
    </citation>
    <scope>NUCLEOTIDE SEQUENCE</scope>
    <source>
        <strain evidence="2">CPER-KK1</strain>
    </source>
</reference>
<evidence type="ECO:0000313" key="2">
    <source>
        <dbReference type="EMBL" id="MBW4543785.1"/>
    </source>
</evidence>
<evidence type="ECO:0000256" key="1">
    <source>
        <dbReference type="SAM" id="SignalP"/>
    </source>
</evidence>
<feature type="signal peptide" evidence="1">
    <location>
        <begin position="1"/>
        <end position="25"/>
    </location>
</feature>
<proteinExistence type="predicted"/>
<accession>A0A951PH97</accession>
<dbReference type="AlphaFoldDB" id="A0A951PH97"/>
<evidence type="ECO:0000313" key="3">
    <source>
        <dbReference type="Proteomes" id="UP000753908"/>
    </source>
</evidence>
<protein>
    <recommendedName>
        <fullName evidence="4">DUF732 domain-containing protein</fullName>
    </recommendedName>
</protein>
<organism evidence="2 3">
    <name type="scientific">Symplocastrum torsivum CPER-KK1</name>
    <dbReference type="NCBI Taxonomy" id="450513"/>
    <lineage>
        <taxon>Bacteria</taxon>
        <taxon>Bacillati</taxon>
        <taxon>Cyanobacteriota</taxon>
        <taxon>Cyanophyceae</taxon>
        <taxon>Oscillatoriophycideae</taxon>
        <taxon>Oscillatoriales</taxon>
        <taxon>Microcoleaceae</taxon>
        <taxon>Symplocastrum</taxon>
    </lineage>
</organism>
<dbReference type="Proteomes" id="UP000753908">
    <property type="component" value="Unassembled WGS sequence"/>
</dbReference>
<reference evidence="2" key="1">
    <citation type="submission" date="2021-05" db="EMBL/GenBank/DDBJ databases">
        <authorList>
            <person name="Pietrasiak N."/>
            <person name="Ward R."/>
            <person name="Stajich J.E."/>
            <person name="Kurbessoian T."/>
        </authorList>
    </citation>
    <scope>NUCLEOTIDE SEQUENCE</scope>
    <source>
        <strain evidence="2">CPER-KK1</strain>
    </source>
</reference>
<sequence>MRITTYIAATLITIAITNAPLSVQAEPIPQAGLDYLESLNSLIENSNQYQHTLTDAEKIVDGVAVCEGLDAGWDIDELNHQILKNRVVEGNPHNQDMTEYQAAVSVSSLYHLCPNHKKQLQ</sequence>
<comment type="caution">
    <text evidence="2">The sequence shown here is derived from an EMBL/GenBank/DDBJ whole genome shotgun (WGS) entry which is preliminary data.</text>
</comment>
<gene>
    <name evidence="2" type="ORF">KME25_04975</name>
</gene>
<feature type="chain" id="PRO_5036770747" description="DUF732 domain-containing protein" evidence="1">
    <location>
        <begin position="26"/>
        <end position="121"/>
    </location>
</feature>
<evidence type="ECO:0008006" key="4">
    <source>
        <dbReference type="Google" id="ProtNLM"/>
    </source>
</evidence>
<dbReference type="EMBL" id="JAHHIF010000005">
    <property type="protein sequence ID" value="MBW4543785.1"/>
    <property type="molecule type" value="Genomic_DNA"/>
</dbReference>
<keyword evidence="1" id="KW-0732">Signal</keyword>
<name>A0A951PH97_9CYAN</name>